<dbReference type="EMBL" id="CP036290">
    <property type="protein sequence ID" value="QDU85914.1"/>
    <property type="molecule type" value="Genomic_DNA"/>
</dbReference>
<evidence type="ECO:0000256" key="7">
    <source>
        <dbReference type="HAMAP-Rule" id="MF_00009"/>
    </source>
</evidence>
<dbReference type="Pfam" id="PF02130">
    <property type="entry name" value="YbeY"/>
    <property type="match status" value="1"/>
</dbReference>
<keyword evidence="9" id="KW-1185">Reference proteome</keyword>
<comment type="cofactor">
    <cofactor evidence="7">
        <name>Zn(2+)</name>
        <dbReference type="ChEBI" id="CHEBI:29105"/>
    </cofactor>
    <text evidence="7">Binds 1 zinc ion.</text>
</comment>
<keyword evidence="4 7" id="KW-0255">Endonuclease</keyword>
<dbReference type="GO" id="GO:0004521">
    <property type="term" value="F:RNA endonuclease activity"/>
    <property type="evidence" value="ECO:0007669"/>
    <property type="project" value="UniProtKB-UniRule"/>
</dbReference>
<evidence type="ECO:0000313" key="8">
    <source>
        <dbReference type="EMBL" id="QDU85914.1"/>
    </source>
</evidence>
<comment type="function">
    <text evidence="7">Single strand-specific metallo-endoribonuclease involved in late-stage 70S ribosome quality control and in maturation of the 3' terminus of the 16S rRNA.</text>
</comment>
<accession>A0A518D388</accession>
<evidence type="ECO:0000256" key="1">
    <source>
        <dbReference type="ARBA" id="ARBA00010875"/>
    </source>
</evidence>
<dbReference type="PANTHER" id="PTHR46986:SF1">
    <property type="entry name" value="ENDORIBONUCLEASE YBEY, CHLOROPLASTIC"/>
    <property type="match status" value="1"/>
</dbReference>
<organism evidence="8 9">
    <name type="scientific">Rohdeia mirabilis</name>
    <dbReference type="NCBI Taxonomy" id="2528008"/>
    <lineage>
        <taxon>Bacteria</taxon>
        <taxon>Pseudomonadati</taxon>
        <taxon>Planctomycetota</taxon>
        <taxon>Planctomycetia</taxon>
        <taxon>Planctomycetia incertae sedis</taxon>
        <taxon>Rohdeia</taxon>
    </lineage>
</organism>
<name>A0A518D388_9BACT</name>
<dbReference type="SUPFAM" id="SSF55486">
    <property type="entry name" value="Metalloproteases ('zincins'), catalytic domain"/>
    <property type="match status" value="1"/>
</dbReference>
<keyword evidence="7" id="KW-0963">Cytoplasm</keyword>
<evidence type="ECO:0000256" key="6">
    <source>
        <dbReference type="ARBA" id="ARBA00022833"/>
    </source>
</evidence>
<dbReference type="InterPro" id="IPR023091">
    <property type="entry name" value="MetalPrtase_cat_dom_sf_prd"/>
</dbReference>
<protein>
    <recommendedName>
        <fullName evidence="7">Endoribonuclease YbeY</fullName>
        <ecNumber evidence="7">3.1.-.-</ecNumber>
    </recommendedName>
</protein>
<dbReference type="Gene3D" id="3.40.390.30">
    <property type="entry name" value="Metalloproteases ('zincins'), catalytic domain"/>
    <property type="match status" value="1"/>
</dbReference>
<evidence type="ECO:0000256" key="2">
    <source>
        <dbReference type="ARBA" id="ARBA00022722"/>
    </source>
</evidence>
<reference evidence="8 9" key="1">
    <citation type="submission" date="2019-02" db="EMBL/GenBank/DDBJ databases">
        <title>Deep-cultivation of Planctomycetes and their phenomic and genomic characterization uncovers novel biology.</title>
        <authorList>
            <person name="Wiegand S."/>
            <person name="Jogler M."/>
            <person name="Boedeker C."/>
            <person name="Pinto D."/>
            <person name="Vollmers J."/>
            <person name="Rivas-Marin E."/>
            <person name="Kohn T."/>
            <person name="Peeters S.H."/>
            <person name="Heuer A."/>
            <person name="Rast P."/>
            <person name="Oberbeckmann S."/>
            <person name="Bunk B."/>
            <person name="Jeske O."/>
            <person name="Meyerdierks A."/>
            <person name="Storesund J.E."/>
            <person name="Kallscheuer N."/>
            <person name="Luecker S."/>
            <person name="Lage O.M."/>
            <person name="Pohl T."/>
            <person name="Merkel B.J."/>
            <person name="Hornburger P."/>
            <person name="Mueller R.-W."/>
            <person name="Bruemmer F."/>
            <person name="Labrenz M."/>
            <person name="Spormann A.M."/>
            <person name="Op den Camp H."/>
            <person name="Overmann J."/>
            <person name="Amann R."/>
            <person name="Jetten M.S.M."/>
            <person name="Mascher T."/>
            <person name="Medema M.H."/>
            <person name="Devos D.P."/>
            <person name="Kaster A.-K."/>
            <person name="Ovreas L."/>
            <person name="Rohde M."/>
            <person name="Galperin M.Y."/>
            <person name="Jogler C."/>
        </authorList>
    </citation>
    <scope>NUCLEOTIDE SEQUENCE [LARGE SCALE GENOMIC DNA]</scope>
    <source>
        <strain evidence="8 9">Pla163</strain>
    </source>
</reference>
<keyword evidence="6 7" id="KW-0862">Zinc</keyword>
<dbReference type="NCBIfam" id="TIGR00043">
    <property type="entry name" value="rRNA maturation RNase YbeY"/>
    <property type="match status" value="1"/>
</dbReference>
<keyword evidence="7" id="KW-0698">rRNA processing</keyword>
<dbReference type="GO" id="GO:0006364">
    <property type="term" value="P:rRNA processing"/>
    <property type="evidence" value="ECO:0007669"/>
    <property type="project" value="UniProtKB-UniRule"/>
</dbReference>
<keyword evidence="2 7" id="KW-0540">Nuclease</keyword>
<sequence>MTVGVHWEVDRPAGIDDASIARAATAALAFGGRAGAVVNVVLVDEPTLTRMHVELFDDPAPTDVITVDLGPGASAEEAASDVGPIAVDPFDELFPDDDGPDGELFVSIDRARDVAVERGVSLARETCLYVVHGALHLCGYDDNEPAERARMRAAERDVLRSLGYEDDPLPHDQD</sequence>
<comment type="similarity">
    <text evidence="1 7">Belongs to the endoribonuclease YbeY family.</text>
</comment>
<proteinExistence type="inferred from homology"/>
<dbReference type="OrthoDB" id="9807740at2"/>
<dbReference type="GO" id="GO:0008270">
    <property type="term" value="F:zinc ion binding"/>
    <property type="evidence" value="ECO:0007669"/>
    <property type="project" value="UniProtKB-UniRule"/>
</dbReference>
<keyword evidence="7" id="KW-0690">Ribosome biogenesis</keyword>
<evidence type="ECO:0000256" key="3">
    <source>
        <dbReference type="ARBA" id="ARBA00022723"/>
    </source>
</evidence>
<feature type="binding site" evidence="7">
    <location>
        <position position="136"/>
    </location>
    <ligand>
        <name>Zn(2+)</name>
        <dbReference type="ChEBI" id="CHEBI:29105"/>
        <note>catalytic</note>
    </ligand>
</feature>
<evidence type="ECO:0000256" key="4">
    <source>
        <dbReference type="ARBA" id="ARBA00022759"/>
    </source>
</evidence>
<dbReference type="GO" id="GO:0004222">
    <property type="term" value="F:metalloendopeptidase activity"/>
    <property type="evidence" value="ECO:0007669"/>
    <property type="project" value="InterPro"/>
</dbReference>
<dbReference type="InterPro" id="IPR002036">
    <property type="entry name" value="YbeY"/>
</dbReference>
<dbReference type="EC" id="3.1.-.-" evidence="7"/>
<dbReference type="Proteomes" id="UP000319342">
    <property type="component" value="Chromosome"/>
</dbReference>
<dbReference type="GO" id="GO:0005737">
    <property type="term" value="C:cytoplasm"/>
    <property type="evidence" value="ECO:0007669"/>
    <property type="project" value="UniProtKB-SubCell"/>
</dbReference>
<keyword evidence="5 7" id="KW-0378">Hydrolase</keyword>
<evidence type="ECO:0000256" key="5">
    <source>
        <dbReference type="ARBA" id="ARBA00022801"/>
    </source>
</evidence>
<keyword evidence="3 7" id="KW-0479">Metal-binding</keyword>
<comment type="subcellular location">
    <subcellularLocation>
        <location evidence="7">Cytoplasm</location>
    </subcellularLocation>
</comment>
<dbReference type="PANTHER" id="PTHR46986">
    <property type="entry name" value="ENDORIBONUCLEASE YBEY, CHLOROPLASTIC"/>
    <property type="match status" value="1"/>
</dbReference>
<dbReference type="HAMAP" id="MF_00009">
    <property type="entry name" value="Endoribonucl_YbeY"/>
    <property type="match status" value="1"/>
</dbReference>
<feature type="binding site" evidence="7">
    <location>
        <position position="142"/>
    </location>
    <ligand>
        <name>Zn(2+)</name>
        <dbReference type="ChEBI" id="CHEBI:29105"/>
        <note>catalytic</note>
    </ligand>
</feature>
<gene>
    <name evidence="7 8" type="primary">ybeY</name>
    <name evidence="8" type="ORF">Pla163_30610</name>
</gene>
<evidence type="ECO:0000313" key="9">
    <source>
        <dbReference type="Proteomes" id="UP000319342"/>
    </source>
</evidence>
<dbReference type="AlphaFoldDB" id="A0A518D388"/>
<feature type="binding site" evidence="7">
    <location>
        <position position="132"/>
    </location>
    <ligand>
        <name>Zn(2+)</name>
        <dbReference type="ChEBI" id="CHEBI:29105"/>
        <note>catalytic</note>
    </ligand>
</feature>